<keyword evidence="1" id="KW-0547">Nucleotide-binding</keyword>
<evidence type="ECO:0000259" key="4">
    <source>
        <dbReference type="PROSITE" id="PS50011"/>
    </source>
</evidence>
<evidence type="ECO:0000313" key="6">
    <source>
        <dbReference type="RefSeq" id="XP_014675517.1"/>
    </source>
</evidence>
<proteinExistence type="predicted"/>
<dbReference type="SUPFAM" id="SSF56112">
    <property type="entry name" value="Protein kinase-like (PK-like)"/>
    <property type="match status" value="1"/>
</dbReference>
<gene>
    <name evidence="6" type="primary">LOC106815560</name>
</gene>
<evidence type="ECO:0000256" key="1">
    <source>
        <dbReference type="ARBA" id="ARBA00022741"/>
    </source>
</evidence>
<dbReference type="InterPro" id="IPR000719">
    <property type="entry name" value="Prot_kinase_dom"/>
</dbReference>
<feature type="domain" description="Protein kinase" evidence="4">
    <location>
        <begin position="69"/>
        <end position="257"/>
    </location>
</feature>
<dbReference type="InterPro" id="IPR011009">
    <property type="entry name" value="Kinase-like_dom_sf"/>
</dbReference>
<organism evidence="5 6">
    <name type="scientific">Priapulus caudatus</name>
    <name type="common">Priapulid worm</name>
    <dbReference type="NCBI Taxonomy" id="37621"/>
    <lineage>
        <taxon>Eukaryota</taxon>
        <taxon>Metazoa</taxon>
        <taxon>Ecdysozoa</taxon>
        <taxon>Scalidophora</taxon>
        <taxon>Priapulida</taxon>
        <taxon>Priapulimorpha</taxon>
        <taxon>Priapulimorphida</taxon>
        <taxon>Priapulidae</taxon>
        <taxon>Priapulus</taxon>
    </lineage>
</organism>
<dbReference type="Gene3D" id="3.30.200.20">
    <property type="entry name" value="Phosphorylase Kinase, domain 1"/>
    <property type="match status" value="1"/>
</dbReference>
<feature type="region of interest" description="Disordered" evidence="3">
    <location>
        <begin position="190"/>
        <end position="257"/>
    </location>
</feature>
<reference evidence="6" key="1">
    <citation type="submission" date="2025-08" db="UniProtKB">
        <authorList>
            <consortium name="RefSeq"/>
        </authorList>
    </citation>
    <scope>IDENTIFICATION</scope>
</reference>
<dbReference type="PROSITE" id="PS50011">
    <property type="entry name" value="PROTEIN_KINASE_DOM"/>
    <property type="match status" value="1"/>
</dbReference>
<dbReference type="GeneID" id="106815560"/>
<keyword evidence="5" id="KW-1185">Reference proteome</keyword>
<feature type="compositionally biased region" description="Basic and acidic residues" evidence="3">
    <location>
        <begin position="199"/>
        <end position="213"/>
    </location>
</feature>
<feature type="compositionally biased region" description="Basic and acidic residues" evidence="3">
    <location>
        <begin position="221"/>
        <end position="237"/>
    </location>
</feature>
<dbReference type="InterPro" id="IPR050198">
    <property type="entry name" value="Non-receptor_tyrosine_kinases"/>
</dbReference>
<dbReference type="Pfam" id="PF07714">
    <property type="entry name" value="PK_Tyr_Ser-Thr"/>
    <property type="match status" value="1"/>
</dbReference>
<evidence type="ECO:0000313" key="5">
    <source>
        <dbReference type="Proteomes" id="UP000695022"/>
    </source>
</evidence>
<sequence length="257" mass="28105">MAPALPPRYPNPRIRHMKPSEALSLHYAETELFRVQKIQSASGSNIYAAPPDLLASRNSRVTEFPIEDLAFLEKLGEGQFGEVHVCETAAMSDLDYSPGHTSDNGKSLVVIKILGSDATQDVRQDFLKEARILSRLKDANIVRVLGVCSRVDPVCIVMEYMKNGDLNQFLQQYELEESFSNSSGSLPWLNHLAPSGEAGKQESMDAGKQEEVGKQGCRKAGKQESRKAGKQESREAGKQGSRKAGKQGEAGSQPATQ</sequence>
<dbReference type="RefSeq" id="XP_014675517.1">
    <property type="nucleotide sequence ID" value="XM_014820031.1"/>
</dbReference>
<accession>A0ABM1ETJ6</accession>
<dbReference type="Proteomes" id="UP000695022">
    <property type="component" value="Unplaced"/>
</dbReference>
<evidence type="ECO:0000256" key="2">
    <source>
        <dbReference type="ARBA" id="ARBA00022840"/>
    </source>
</evidence>
<dbReference type="PANTHER" id="PTHR24418">
    <property type="entry name" value="TYROSINE-PROTEIN KINASE"/>
    <property type="match status" value="1"/>
</dbReference>
<protein>
    <submittedName>
        <fullName evidence="6">Discoidin domain-containing receptor 2-like</fullName>
    </submittedName>
</protein>
<name>A0ABM1ETJ6_PRICU</name>
<evidence type="ECO:0000256" key="3">
    <source>
        <dbReference type="SAM" id="MobiDB-lite"/>
    </source>
</evidence>
<keyword evidence="2" id="KW-0067">ATP-binding</keyword>
<dbReference type="InterPro" id="IPR001245">
    <property type="entry name" value="Ser-Thr/Tyr_kinase_cat_dom"/>
</dbReference>